<dbReference type="RefSeq" id="WP_344174230.1">
    <property type="nucleotide sequence ID" value="NZ_BAAANC010000002.1"/>
</dbReference>
<sequence>MSSQQAVEQEVDAVFGPDVRRTVTVHSSGAVSIVVRAARVVVIDGTAAGDEWGFSIDPDDASAFAGHAETTSSLAEALRSAHDAVNS</sequence>
<evidence type="ECO:0000313" key="2">
    <source>
        <dbReference type="Proteomes" id="UP001500363"/>
    </source>
</evidence>
<dbReference type="Proteomes" id="UP001500363">
    <property type="component" value="Unassembled WGS sequence"/>
</dbReference>
<organism evidence="1 2">
    <name type="scientific">Kribbella lupini</name>
    <dbReference type="NCBI Taxonomy" id="291602"/>
    <lineage>
        <taxon>Bacteria</taxon>
        <taxon>Bacillati</taxon>
        <taxon>Actinomycetota</taxon>
        <taxon>Actinomycetes</taxon>
        <taxon>Propionibacteriales</taxon>
        <taxon>Kribbellaceae</taxon>
        <taxon>Kribbella</taxon>
    </lineage>
</organism>
<proteinExistence type="predicted"/>
<keyword evidence="2" id="KW-1185">Reference proteome</keyword>
<accession>A0ABP4LJU1</accession>
<evidence type="ECO:0000313" key="1">
    <source>
        <dbReference type="EMBL" id="GAA1525539.1"/>
    </source>
</evidence>
<protein>
    <submittedName>
        <fullName evidence="1">Uncharacterized protein</fullName>
    </submittedName>
</protein>
<reference evidence="2" key="1">
    <citation type="journal article" date="2019" name="Int. J. Syst. Evol. Microbiol.">
        <title>The Global Catalogue of Microorganisms (GCM) 10K type strain sequencing project: providing services to taxonomists for standard genome sequencing and annotation.</title>
        <authorList>
            <consortium name="The Broad Institute Genomics Platform"/>
            <consortium name="The Broad Institute Genome Sequencing Center for Infectious Disease"/>
            <person name="Wu L."/>
            <person name="Ma J."/>
        </authorList>
    </citation>
    <scope>NUCLEOTIDE SEQUENCE [LARGE SCALE GENOMIC DNA]</scope>
    <source>
        <strain evidence="2">JCM 14303</strain>
    </source>
</reference>
<dbReference type="EMBL" id="BAAANC010000002">
    <property type="protein sequence ID" value="GAA1525539.1"/>
    <property type="molecule type" value="Genomic_DNA"/>
</dbReference>
<name>A0ABP4LJU1_9ACTN</name>
<gene>
    <name evidence="1" type="ORF">GCM10009741_28880</name>
</gene>
<comment type="caution">
    <text evidence="1">The sequence shown here is derived from an EMBL/GenBank/DDBJ whole genome shotgun (WGS) entry which is preliminary data.</text>
</comment>